<dbReference type="EMBL" id="JAAFAN010000003">
    <property type="protein sequence ID" value="NDO88103.1"/>
    <property type="molecule type" value="Genomic_DNA"/>
</dbReference>
<dbReference type="Gene3D" id="3.20.20.80">
    <property type="entry name" value="Glycosidases"/>
    <property type="match status" value="1"/>
</dbReference>
<evidence type="ECO:0000256" key="3">
    <source>
        <dbReference type="ARBA" id="ARBA00022729"/>
    </source>
</evidence>
<dbReference type="SUPFAM" id="SSF51126">
    <property type="entry name" value="Pectin lyase-like"/>
    <property type="match status" value="1"/>
</dbReference>
<dbReference type="PANTHER" id="PTHR10030">
    <property type="entry name" value="ALPHA-L-FUCOSIDASE"/>
    <property type="match status" value="1"/>
</dbReference>
<keyword evidence="4" id="KW-0378">Hydrolase</keyword>
<dbReference type="InterPro" id="IPR057739">
    <property type="entry name" value="Glyco_hydro_29_N"/>
</dbReference>
<dbReference type="Proteomes" id="UP000471672">
    <property type="component" value="Unassembled WGS sequence"/>
</dbReference>
<dbReference type="RefSeq" id="WP_162288874.1">
    <property type="nucleotide sequence ID" value="NZ_JAAFAN010000003.1"/>
</dbReference>
<feature type="domain" description="F5/8 type C" evidence="7">
    <location>
        <begin position="893"/>
        <end position="990"/>
    </location>
</feature>
<protein>
    <recommendedName>
        <fullName evidence="2">alpha-L-fucosidase</fullName>
        <ecNumber evidence="2">3.2.1.51</ecNumber>
    </recommendedName>
</protein>
<gene>
    <name evidence="9" type="ORF">GYH36_01230</name>
</gene>
<dbReference type="Pfam" id="PF01120">
    <property type="entry name" value="Alpha_L_fucos"/>
    <property type="match status" value="1"/>
</dbReference>
<comment type="caution">
    <text evidence="9">The sequence shown here is derived from an EMBL/GenBank/DDBJ whole genome shotgun (WGS) entry which is preliminary data.</text>
</comment>
<dbReference type="Gene3D" id="2.60.120.260">
    <property type="entry name" value="Galactose-binding domain-like"/>
    <property type="match status" value="1"/>
</dbReference>
<evidence type="ECO:0000313" key="9">
    <source>
        <dbReference type="EMBL" id="NDO88103.1"/>
    </source>
</evidence>
<dbReference type="InterPro" id="IPR000421">
    <property type="entry name" value="FA58C"/>
</dbReference>
<dbReference type="PANTHER" id="PTHR10030:SF37">
    <property type="entry name" value="ALPHA-L-FUCOSIDASE-RELATED"/>
    <property type="match status" value="1"/>
</dbReference>
<evidence type="ECO:0000313" key="10">
    <source>
        <dbReference type="Proteomes" id="UP000471672"/>
    </source>
</evidence>
<evidence type="ECO:0000256" key="4">
    <source>
        <dbReference type="ARBA" id="ARBA00022801"/>
    </source>
</evidence>
<dbReference type="EC" id="3.2.1.51" evidence="2"/>
<dbReference type="SUPFAM" id="SSF49785">
    <property type="entry name" value="Galactose-binding domain-like"/>
    <property type="match status" value="1"/>
</dbReference>
<evidence type="ECO:0000259" key="7">
    <source>
        <dbReference type="Pfam" id="PF00754"/>
    </source>
</evidence>
<dbReference type="Gene3D" id="2.160.20.10">
    <property type="entry name" value="Single-stranded right-handed beta-helix, Pectin lyase-like"/>
    <property type="match status" value="1"/>
</dbReference>
<dbReference type="SMART" id="SM00812">
    <property type="entry name" value="Alpha_L_fucos"/>
    <property type="match status" value="1"/>
</dbReference>
<feature type="signal peptide" evidence="6">
    <location>
        <begin position="1"/>
        <end position="41"/>
    </location>
</feature>
<dbReference type="Pfam" id="PF00754">
    <property type="entry name" value="F5_F8_type_C"/>
    <property type="match status" value="1"/>
</dbReference>
<dbReference type="SUPFAM" id="SSF51445">
    <property type="entry name" value="(Trans)glycosidases"/>
    <property type="match status" value="1"/>
</dbReference>
<feature type="domain" description="Glycoside hydrolase family 29 N-terminal" evidence="8">
    <location>
        <begin position="531"/>
        <end position="870"/>
    </location>
</feature>
<evidence type="ECO:0000256" key="6">
    <source>
        <dbReference type="SAM" id="SignalP"/>
    </source>
</evidence>
<reference evidence="9 10" key="1">
    <citation type="journal article" date="2021" name="Arch. Microbiol.">
        <title>Cellulosimicrobium fucosivorans sp. nov., isolated from San Elijo Lagoon, contains a fucose metabolic pathway linked to carotenoid production.</title>
        <authorList>
            <person name="Aviles F.A."/>
            <person name="Kyndt J.A."/>
        </authorList>
    </citation>
    <scope>NUCLEOTIDE SEQUENCE [LARGE SCALE GENOMIC DNA]</scope>
    <source>
        <strain evidence="9 10">SE3</strain>
    </source>
</reference>
<keyword evidence="10" id="KW-1185">Reference proteome</keyword>
<keyword evidence="5" id="KW-0326">Glycosidase</keyword>
<dbReference type="InterPro" id="IPR011050">
    <property type="entry name" value="Pectin_lyase_fold/virulence"/>
</dbReference>
<evidence type="ECO:0000256" key="2">
    <source>
        <dbReference type="ARBA" id="ARBA00012662"/>
    </source>
</evidence>
<sequence>MPLVRPRTTRARRSRPAAAVTALAALLLTSVATTVPSTASAAEPTTHLDVTFSGAFSSGDSYTAATGETMSGELRRRTGAESLEFGTGVVLGGGQEGVELTPADLPLGTTTLDTALVVETVFTPAAAQGSLATVVGVGGNLFARYESGRLRYGFEHDAGTAWTAYAATTDVPSADQAHALALAYVPLPGGGATLRAFLDGSELAPVTAAGGRATLNPSRSGDVAFGNDVHPQALARGLSGSVGAARLATFDGEFDTALLAYQDVLQVTDVLDVGFAGTFEGAAYVPAEGETVAGAVERRAGTETVGASGLALGGGTQGAHLLAPDVALGTTRADVPFVVETRFTPGASQATMGTLLAVGGNFSARYQDGRLRYGFDSDATGSWASHVAAVDAPAAGAEHVLSLVYVPDAASGASVYAFLDEEQLPTVTATTGRATLASGTRGLVGVGNDVHAAALGRGFVGTVTAARFATFSGAFSTDVVAYQDVTLTPPPPCDPVEVDPADRIEVTPGECAESVLAKASALRPTERQLSWQEAERTAFLHFGVNTFTGQEWGYGDEDPDLFQPTALDTDQWARTLRDNGFRIAILTVKHHDGFTLYPSRYTEHDVASSSWRDGRGDVLRDFTESARRYGLRVGVYLSPADENQFHQGVFANGSPKTPRTVPTLVEGDDRAGQDLPTFSYDATDYGAFFLNQLYEVLTQYGEIDEVWFDGAQGRIPAGYHEDYDFPAYYDLIRELMPDATIAVTGPDVRWVGNEGGLARENEWSTVPVSTGSDGRPNVLPGASAPDLGSDAALAAAVASGGASALAWWPAEVDVSIRPGWFYHANQSPKSVAQLRDIYYQSVGRNSVLLLNVPPDTDGRLPQADVARLAEWNARLRQDMPVDLAVGADAVAAGSPADAVVDGDLRTGVALPADGTGSVEIDLGGAVTIDRVAVSEDIADAGQQVRAFAVDAKVDGAWRQVAASGTVGHRKIVALGSPVTTSEVRVRVTSARGETVLSGVSLYGASGTAVAAPTEYYLDCSADRPGTGTQDDPMRTLGQLRSVDLPPGATVHVRAGTTCAEPLELWGYGTASAPARLVAWGDGAAPVLAAPGNAAAVARLAEQGWEVDGVVVADEVPVGDVDVEVSATTRSLAGSPYVAVRALNGEDVPADVEIVTPYGSRTFAGVAPGASAYVAFNARGPVTAGEATVTVTVVRDGHVRTVTRAAAYGSS</sequence>
<evidence type="ECO:0000256" key="5">
    <source>
        <dbReference type="ARBA" id="ARBA00023295"/>
    </source>
</evidence>
<evidence type="ECO:0000256" key="1">
    <source>
        <dbReference type="ARBA" id="ARBA00007951"/>
    </source>
</evidence>
<feature type="chain" id="PRO_5047110975" description="alpha-L-fucosidase" evidence="6">
    <location>
        <begin position="42"/>
        <end position="1210"/>
    </location>
</feature>
<evidence type="ECO:0000259" key="8">
    <source>
        <dbReference type="Pfam" id="PF01120"/>
    </source>
</evidence>
<organism evidence="9 10">
    <name type="scientific">Cellulosimicrobium composti</name>
    <dbReference type="NCBI Taxonomy" id="2672572"/>
    <lineage>
        <taxon>Bacteria</taxon>
        <taxon>Bacillati</taxon>
        <taxon>Actinomycetota</taxon>
        <taxon>Actinomycetes</taxon>
        <taxon>Micrococcales</taxon>
        <taxon>Promicromonosporaceae</taxon>
        <taxon>Cellulosimicrobium</taxon>
    </lineage>
</organism>
<dbReference type="InterPro" id="IPR012334">
    <property type="entry name" value="Pectin_lyas_fold"/>
</dbReference>
<name>A0ABX0B5J9_9MICO</name>
<dbReference type="InterPro" id="IPR017853">
    <property type="entry name" value="GH"/>
</dbReference>
<comment type="similarity">
    <text evidence="1">Belongs to the glycosyl hydrolase 29 family.</text>
</comment>
<keyword evidence="3 6" id="KW-0732">Signal</keyword>
<proteinExistence type="inferred from homology"/>
<dbReference type="InterPro" id="IPR000933">
    <property type="entry name" value="Glyco_hydro_29"/>
</dbReference>
<dbReference type="InterPro" id="IPR008979">
    <property type="entry name" value="Galactose-bd-like_sf"/>
</dbReference>
<accession>A0ABX0B5J9</accession>